<dbReference type="PANTHER" id="PTHR27004:SF470">
    <property type="entry name" value="RECEPTOR-LIKE PROTEIN 43"/>
    <property type="match status" value="1"/>
</dbReference>
<name>A0AA88VCV5_9ASTE</name>
<dbReference type="SUPFAM" id="SSF52058">
    <property type="entry name" value="L domain-like"/>
    <property type="match status" value="1"/>
</dbReference>
<dbReference type="PANTHER" id="PTHR27004">
    <property type="entry name" value="RECEPTOR-LIKE PROTEIN 12 ISOFORM X1"/>
    <property type="match status" value="1"/>
</dbReference>
<dbReference type="EMBL" id="JAVXUP010002205">
    <property type="protein sequence ID" value="KAK3004794.1"/>
    <property type="molecule type" value="Genomic_DNA"/>
</dbReference>
<comment type="caution">
    <text evidence="11">The sequence shown here is derived from an EMBL/GenBank/DDBJ whole genome shotgun (WGS) entry which is preliminary data.</text>
</comment>
<evidence type="ECO:0000256" key="7">
    <source>
        <dbReference type="ARBA" id="ARBA00022989"/>
    </source>
</evidence>
<comment type="subcellular location">
    <subcellularLocation>
        <location evidence="1">Cell membrane</location>
        <topology evidence="1">Single-pass type I membrane protein</topology>
    </subcellularLocation>
</comment>
<evidence type="ECO:0000256" key="8">
    <source>
        <dbReference type="ARBA" id="ARBA00023136"/>
    </source>
</evidence>
<dbReference type="FunFam" id="3.80.10.10:FF:000111">
    <property type="entry name" value="LRR receptor-like serine/threonine-protein kinase ERECTA"/>
    <property type="match status" value="1"/>
</dbReference>
<protein>
    <submittedName>
        <fullName evidence="11">Uncharacterized protein</fullName>
    </submittedName>
</protein>
<proteinExistence type="inferred from homology"/>
<comment type="similarity">
    <text evidence="2">Belongs to the RLP family.</text>
</comment>
<keyword evidence="3" id="KW-1003">Cell membrane</keyword>
<gene>
    <name evidence="11" type="ORF">RJ639_019927</name>
</gene>
<dbReference type="GO" id="GO:0005886">
    <property type="term" value="C:plasma membrane"/>
    <property type="evidence" value="ECO:0007669"/>
    <property type="project" value="UniProtKB-SubCell"/>
</dbReference>
<evidence type="ECO:0000256" key="1">
    <source>
        <dbReference type="ARBA" id="ARBA00004251"/>
    </source>
</evidence>
<evidence type="ECO:0000256" key="3">
    <source>
        <dbReference type="ARBA" id="ARBA00022475"/>
    </source>
</evidence>
<keyword evidence="6" id="KW-0677">Repeat</keyword>
<keyword evidence="4" id="KW-0433">Leucine-rich repeat</keyword>
<dbReference type="InterPro" id="IPR001611">
    <property type="entry name" value="Leu-rich_rpt"/>
</dbReference>
<dbReference type="PRINTS" id="PR00019">
    <property type="entry name" value="LEURICHRPT"/>
</dbReference>
<dbReference type="InterPro" id="IPR032675">
    <property type="entry name" value="LRR_dom_sf"/>
</dbReference>
<evidence type="ECO:0000256" key="4">
    <source>
        <dbReference type="ARBA" id="ARBA00022614"/>
    </source>
</evidence>
<evidence type="ECO:0000256" key="2">
    <source>
        <dbReference type="ARBA" id="ARBA00009592"/>
    </source>
</evidence>
<keyword evidence="5" id="KW-0812">Transmembrane</keyword>
<dbReference type="Gene3D" id="3.80.10.10">
    <property type="entry name" value="Ribonuclease Inhibitor"/>
    <property type="match status" value="1"/>
</dbReference>
<dbReference type="Proteomes" id="UP001188597">
    <property type="component" value="Unassembled WGS sequence"/>
</dbReference>
<keyword evidence="7" id="KW-1133">Transmembrane helix</keyword>
<keyword evidence="12" id="KW-1185">Reference proteome</keyword>
<keyword evidence="9" id="KW-0675">Receptor</keyword>
<reference evidence="11" key="1">
    <citation type="submission" date="2022-12" db="EMBL/GenBank/DDBJ databases">
        <title>Draft genome assemblies for two species of Escallonia (Escalloniales).</title>
        <authorList>
            <person name="Chanderbali A."/>
            <person name="Dervinis C."/>
            <person name="Anghel I."/>
            <person name="Soltis D."/>
            <person name="Soltis P."/>
            <person name="Zapata F."/>
        </authorList>
    </citation>
    <scope>NUCLEOTIDE SEQUENCE</scope>
    <source>
        <strain evidence="11">UCBG64.0493</strain>
        <tissue evidence="11">Leaf</tissue>
    </source>
</reference>
<dbReference type="AlphaFoldDB" id="A0AA88VCV5"/>
<accession>A0AA88VCV5</accession>
<evidence type="ECO:0000256" key="10">
    <source>
        <dbReference type="ARBA" id="ARBA00023180"/>
    </source>
</evidence>
<evidence type="ECO:0000256" key="6">
    <source>
        <dbReference type="ARBA" id="ARBA00022737"/>
    </source>
</evidence>
<keyword evidence="10" id="KW-0325">Glycoprotein</keyword>
<sequence>MKERQDAEANTYPLYDPLGHLIGLNRSNPTIPTAIGQLKFLHVLDLSNNNFSGIIPYQISYLRNLEKLDLSRNNLSGQIPVSLRSLHFLSSFSVAHNALEGMIPSGTQLEGFPDSSYEGNPGLCGFVHQRKCLPATSFNNQRDVQGENGLQFPRLYVAVGLLG</sequence>
<evidence type="ECO:0000256" key="5">
    <source>
        <dbReference type="ARBA" id="ARBA00022692"/>
    </source>
</evidence>
<evidence type="ECO:0000313" key="11">
    <source>
        <dbReference type="EMBL" id="KAK3004794.1"/>
    </source>
</evidence>
<evidence type="ECO:0000256" key="9">
    <source>
        <dbReference type="ARBA" id="ARBA00023170"/>
    </source>
</evidence>
<evidence type="ECO:0000313" key="12">
    <source>
        <dbReference type="Proteomes" id="UP001188597"/>
    </source>
</evidence>
<keyword evidence="8" id="KW-0472">Membrane</keyword>
<organism evidence="11 12">
    <name type="scientific">Escallonia herrerae</name>
    <dbReference type="NCBI Taxonomy" id="1293975"/>
    <lineage>
        <taxon>Eukaryota</taxon>
        <taxon>Viridiplantae</taxon>
        <taxon>Streptophyta</taxon>
        <taxon>Embryophyta</taxon>
        <taxon>Tracheophyta</taxon>
        <taxon>Spermatophyta</taxon>
        <taxon>Magnoliopsida</taxon>
        <taxon>eudicotyledons</taxon>
        <taxon>Gunneridae</taxon>
        <taxon>Pentapetalae</taxon>
        <taxon>asterids</taxon>
        <taxon>campanulids</taxon>
        <taxon>Escalloniales</taxon>
        <taxon>Escalloniaceae</taxon>
        <taxon>Escallonia</taxon>
    </lineage>
</organism>
<dbReference type="Pfam" id="PF13855">
    <property type="entry name" value="LRR_8"/>
    <property type="match status" value="1"/>
</dbReference>